<dbReference type="Proteomes" id="UP001204579">
    <property type="component" value="Unassembled WGS sequence"/>
</dbReference>
<dbReference type="InterPro" id="IPR036780">
    <property type="entry name" value="PG1857-like_sf"/>
</dbReference>
<dbReference type="Gene3D" id="3.30.2190.10">
    <property type="entry name" value="PG1857-like"/>
    <property type="match status" value="1"/>
</dbReference>
<keyword evidence="3" id="KW-1185">Reference proteome</keyword>
<protein>
    <submittedName>
        <fullName evidence="2">DUF2023 family protein</fullName>
    </submittedName>
</protein>
<dbReference type="EMBL" id="JANRHJ010000002">
    <property type="protein sequence ID" value="MCR8872985.1"/>
    <property type="molecule type" value="Genomic_DNA"/>
</dbReference>
<accession>A0AAW5N770</accession>
<dbReference type="Pfam" id="PF09633">
    <property type="entry name" value="DUF2023"/>
    <property type="match status" value="1"/>
</dbReference>
<sequence>MTSSPDIHPADLKVFLNHVYEYKKGVRRMVLYTVNRKYEAFAVARLKSQHIAFVIQPVTENSINLFFGRAECIRAIRHMVTRPLNQLTPEEDFILGAMLGYDICAQCERYCARKQTQPRS</sequence>
<dbReference type="RefSeq" id="WP_018710380.1">
    <property type="nucleotide sequence ID" value="NZ_CALULB010000007.1"/>
</dbReference>
<gene>
    <name evidence="2" type="ORF">NW209_02925</name>
</gene>
<dbReference type="AlphaFoldDB" id="A0AAW5N770"/>
<evidence type="ECO:0000259" key="1">
    <source>
        <dbReference type="Pfam" id="PF09633"/>
    </source>
</evidence>
<evidence type="ECO:0000313" key="2">
    <source>
        <dbReference type="EMBL" id="MCR8872985.1"/>
    </source>
</evidence>
<evidence type="ECO:0000313" key="3">
    <source>
        <dbReference type="Proteomes" id="UP001204579"/>
    </source>
</evidence>
<dbReference type="InterPro" id="IPR018594">
    <property type="entry name" value="DUF2023"/>
</dbReference>
<dbReference type="GeneID" id="82442887"/>
<feature type="domain" description="DUF2023" evidence="1">
    <location>
        <begin position="13"/>
        <end position="113"/>
    </location>
</feature>
<dbReference type="SUPFAM" id="SSF160448">
    <property type="entry name" value="PG1857-like"/>
    <property type="match status" value="1"/>
</dbReference>
<comment type="caution">
    <text evidence="2">The sequence shown here is derived from an EMBL/GenBank/DDBJ whole genome shotgun (WGS) entry which is preliminary data.</text>
</comment>
<name>A0AAW5N770_9BACT</name>
<proteinExistence type="predicted"/>
<reference evidence="2 3" key="1">
    <citation type="submission" date="2022-08" db="EMBL/GenBank/DDBJ databases">
        <authorList>
            <person name="Zeman M."/>
            <person name="Kubasova T."/>
        </authorList>
    </citation>
    <scope>NUCLEOTIDE SEQUENCE [LARGE SCALE GENOMIC DNA]</scope>
    <source>
        <strain evidence="2 3">ET62</strain>
    </source>
</reference>
<organism evidence="2 3">
    <name type="scientific">Phocaeicola barnesiae</name>
    <dbReference type="NCBI Taxonomy" id="376804"/>
    <lineage>
        <taxon>Bacteria</taxon>
        <taxon>Pseudomonadati</taxon>
        <taxon>Bacteroidota</taxon>
        <taxon>Bacteroidia</taxon>
        <taxon>Bacteroidales</taxon>
        <taxon>Bacteroidaceae</taxon>
        <taxon>Phocaeicola</taxon>
    </lineage>
</organism>